<dbReference type="Pfam" id="PF00581">
    <property type="entry name" value="Rhodanese"/>
    <property type="match status" value="1"/>
</dbReference>
<feature type="domain" description="Rhodanese" evidence="1">
    <location>
        <begin position="50"/>
        <end position="148"/>
    </location>
</feature>
<dbReference type="InterPro" id="IPR001763">
    <property type="entry name" value="Rhodanese-like_dom"/>
</dbReference>
<dbReference type="InterPro" id="IPR036873">
    <property type="entry name" value="Rhodanese-like_dom_sf"/>
</dbReference>
<dbReference type="SUPFAM" id="SSF52821">
    <property type="entry name" value="Rhodanese/Cell cycle control phosphatase"/>
    <property type="match status" value="1"/>
</dbReference>
<proteinExistence type="predicted"/>
<gene>
    <name evidence="2" type="ORF">OBBRIDRAFT_792844</name>
</gene>
<dbReference type="GO" id="GO:0005737">
    <property type="term" value="C:cytoplasm"/>
    <property type="evidence" value="ECO:0007669"/>
    <property type="project" value="TreeGrafter"/>
</dbReference>
<sequence>MLRPLPRPAPRHSASLFHPISQLSFLRAARMLKWINPDELAAMIKSDKVPMHDYCIVDVRDDDWRGGNIKGSFNSPSHDFLHKVDDLVERTKAVPTVIFHCALSQVRGPKAARIYSETRDILQSKGEDTPHEVYVLRGGFQDFQAKFRDDPQLVENWDKEVWGTELSI</sequence>
<dbReference type="Gene3D" id="3.40.250.10">
    <property type="entry name" value="Rhodanese-like domain"/>
    <property type="match status" value="1"/>
</dbReference>
<evidence type="ECO:0000313" key="3">
    <source>
        <dbReference type="Proteomes" id="UP000250043"/>
    </source>
</evidence>
<dbReference type="OrthoDB" id="102559at2759"/>
<evidence type="ECO:0000259" key="1">
    <source>
        <dbReference type="PROSITE" id="PS50206"/>
    </source>
</evidence>
<protein>
    <submittedName>
        <fullName evidence="2">Rhodanese-like protein</fullName>
    </submittedName>
</protein>
<dbReference type="GO" id="GO:0005634">
    <property type="term" value="C:nucleus"/>
    <property type="evidence" value="ECO:0007669"/>
    <property type="project" value="TreeGrafter"/>
</dbReference>
<dbReference type="PANTHER" id="PTHR10828">
    <property type="entry name" value="M-PHASE INDUCER PHOSPHATASE DUAL SPECIFICITY PHOSPHATASE CDC25"/>
    <property type="match status" value="1"/>
</dbReference>
<organism evidence="2 3">
    <name type="scientific">Obba rivulosa</name>
    <dbReference type="NCBI Taxonomy" id="1052685"/>
    <lineage>
        <taxon>Eukaryota</taxon>
        <taxon>Fungi</taxon>
        <taxon>Dikarya</taxon>
        <taxon>Basidiomycota</taxon>
        <taxon>Agaricomycotina</taxon>
        <taxon>Agaricomycetes</taxon>
        <taxon>Polyporales</taxon>
        <taxon>Gelatoporiaceae</taxon>
        <taxon>Obba</taxon>
    </lineage>
</organism>
<reference evidence="2 3" key="1">
    <citation type="submission" date="2016-07" db="EMBL/GenBank/DDBJ databases">
        <title>Draft genome of the white-rot fungus Obba rivulosa 3A-2.</title>
        <authorList>
            <consortium name="DOE Joint Genome Institute"/>
            <person name="Miettinen O."/>
            <person name="Riley R."/>
            <person name="Acob R."/>
            <person name="Barry K."/>
            <person name="Cullen D."/>
            <person name="De Vries R."/>
            <person name="Hainaut M."/>
            <person name="Hatakka A."/>
            <person name="Henrissat B."/>
            <person name="Hilden K."/>
            <person name="Kuo R."/>
            <person name="Labutti K."/>
            <person name="Lipzen A."/>
            <person name="Makela M.R."/>
            <person name="Sandor L."/>
            <person name="Spatafora J.W."/>
            <person name="Grigoriev I.V."/>
            <person name="Hibbett D.S."/>
        </authorList>
    </citation>
    <scope>NUCLEOTIDE SEQUENCE [LARGE SCALE GENOMIC DNA]</scope>
    <source>
        <strain evidence="2 3">3A-2</strain>
    </source>
</reference>
<accession>A0A8E2DKX1</accession>
<dbReference type="AlphaFoldDB" id="A0A8E2DKX1"/>
<dbReference type="GO" id="GO:0004725">
    <property type="term" value="F:protein tyrosine phosphatase activity"/>
    <property type="evidence" value="ECO:0007669"/>
    <property type="project" value="TreeGrafter"/>
</dbReference>
<name>A0A8E2DKX1_9APHY</name>
<dbReference type="SMART" id="SM00450">
    <property type="entry name" value="RHOD"/>
    <property type="match status" value="1"/>
</dbReference>
<dbReference type="PANTHER" id="PTHR10828:SF38">
    <property type="entry name" value="ARSENICAL-RESISTANCE PROTEIN 2-RELATED"/>
    <property type="match status" value="1"/>
</dbReference>
<dbReference type="Proteomes" id="UP000250043">
    <property type="component" value="Unassembled WGS sequence"/>
</dbReference>
<dbReference type="PROSITE" id="PS50206">
    <property type="entry name" value="RHODANESE_3"/>
    <property type="match status" value="1"/>
</dbReference>
<dbReference type="EMBL" id="KV722395">
    <property type="protein sequence ID" value="OCH90927.1"/>
    <property type="molecule type" value="Genomic_DNA"/>
</dbReference>
<keyword evidence="3" id="KW-1185">Reference proteome</keyword>
<evidence type="ECO:0000313" key="2">
    <source>
        <dbReference type="EMBL" id="OCH90927.1"/>
    </source>
</evidence>